<dbReference type="InterPro" id="IPR010281">
    <property type="entry name" value="DUF885"/>
</dbReference>
<dbReference type="Pfam" id="PF05960">
    <property type="entry name" value="DUF885"/>
    <property type="match status" value="1"/>
</dbReference>
<dbReference type="PANTHER" id="PTHR33361">
    <property type="entry name" value="GLR0591 PROTEIN"/>
    <property type="match status" value="1"/>
</dbReference>
<evidence type="ECO:0000313" key="1">
    <source>
        <dbReference type="EMBL" id="CAB4542496.1"/>
    </source>
</evidence>
<protein>
    <submittedName>
        <fullName evidence="1">Unannotated protein</fullName>
    </submittedName>
</protein>
<sequence length="564" mass="62874">MTKSQTNAQLSPVYQLSDQYIEQLAATDPGLATALGIAGHDHEMTDFSPRGHAERNEVTRSTLAALNTLDTTADRDRLAAGVLRNSLEMSTLEYEAGEHLRSIRVIAGDVDSARGIFDLMPTATAENWQTIAERMSAVPQAFAGMRESWSLGVERKTVAPRRQALVVAEQLETWAGTPNAPGFFTQFAESAAAVKGAPLTALREAAVEASNSMTQTANYLRETYAAVADPRNGVGEERHALARRRFMGMNVDAREAYEWGFAEVARLDAELIKTAKEINPNATLNEVREFLDTDPSHSIEGEENLREWLQSLMDDAMSFLIRENHFDIPKEIHRVEAMISPPGGAAAMYYTSPSEDLSRPGRTWYPANGRTKFPLWSEPTTAYHEGVPGHHLQIGMATVNSEKLSRFQRNEFVSGHGEGWALYAERLMDELGFLGKPEYRLGYLYAQAFRAARIVVDIGMHCEFKIPKESKWHGGEAWTPELALEFLSARSSSDDAFNKSEINRYLGWPAQAISYKLGERVWTSLREDAKRKHGASFDLRAWHAYALDLGNLGLDLLKTELARF</sequence>
<dbReference type="PANTHER" id="PTHR33361:SF2">
    <property type="entry name" value="DUF885 DOMAIN-CONTAINING PROTEIN"/>
    <property type="match status" value="1"/>
</dbReference>
<reference evidence="1" key="1">
    <citation type="submission" date="2020-05" db="EMBL/GenBank/DDBJ databases">
        <authorList>
            <person name="Chiriac C."/>
            <person name="Salcher M."/>
            <person name="Ghai R."/>
            <person name="Kavagutti S V."/>
        </authorList>
    </citation>
    <scope>NUCLEOTIDE SEQUENCE</scope>
</reference>
<proteinExistence type="predicted"/>
<organism evidence="1">
    <name type="scientific">freshwater metagenome</name>
    <dbReference type="NCBI Taxonomy" id="449393"/>
    <lineage>
        <taxon>unclassified sequences</taxon>
        <taxon>metagenomes</taxon>
        <taxon>ecological metagenomes</taxon>
    </lineage>
</organism>
<accession>A0A6J6BU73</accession>
<gene>
    <name evidence="1" type="ORF">UFOPK1353_01014</name>
</gene>
<name>A0A6J6BU73_9ZZZZ</name>
<dbReference type="EMBL" id="CAEZSE010000188">
    <property type="protein sequence ID" value="CAB4542496.1"/>
    <property type="molecule type" value="Genomic_DNA"/>
</dbReference>
<dbReference type="AlphaFoldDB" id="A0A6J6BU73"/>